<feature type="compositionally biased region" description="Polar residues" evidence="1">
    <location>
        <begin position="373"/>
        <end position="387"/>
    </location>
</feature>
<feature type="compositionally biased region" description="Basic residues" evidence="1">
    <location>
        <begin position="414"/>
        <end position="423"/>
    </location>
</feature>
<dbReference type="InterPro" id="IPR014284">
    <property type="entry name" value="RNA_pol_sigma-70_dom"/>
</dbReference>
<dbReference type="NCBIfam" id="TIGR02937">
    <property type="entry name" value="sigma70-ECF"/>
    <property type="match status" value="1"/>
</dbReference>
<dbReference type="EMBL" id="WPNZ01000006">
    <property type="protein sequence ID" value="MVO85623.1"/>
    <property type="molecule type" value="Genomic_DNA"/>
</dbReference>
<feature type="compositionally biased region" description="Basic and acidic residues" evidence="1">
    <location>
        <begin position="353"/>
        <end position="365"/>
    </location>
</feature>
<organism evidence="3 4">
    <name type="scientific">Streptomyces typhae</name>
    <dbReference type="NCBI Taxonomy" id="2681492"/>
    <lineage>
        <taxon>Bacteria</taxon>
        <taxon>Bacillati</taxon>
        <taxon>Actinomycetota</taxon>
        <taxon>Actinomycetes</taxon>
        <taxon>Kitasatosporales</taxon>
        <taxon>Streptomycetaceae</taxon>
        <taxon>Streptomyces</taxon>
    </lineage>
</organism>
<dbReference type="CDD" id="cd05379">
    <property type="entry name" value="CAP_bacterial"/>
    <property type="match status" value="1"/>
</dbReference>
<feature type="region of interest" description="Disordered" evidence="1">
    <location>
        <begin position="52"/>
        <end position="77"/>
    </location>
</feature>
<evidence type="ECO:0000259" key="2">
    <source>
        <dbReference type="SMART" id="SM00198"/>
    </source>
</evidence>
<dbReference type="InterPro" id="IPR014044">
    <property type="entry name" value="CAP_dom"/>
</dbReference>
<dbReference type="SUPFAM" id="SSF88946">
    <property type="entry name" value="Sigma2 domain of RNA polymerase sigma factors"/>
    <property type="match status" value="1"/>
</dbReference>
<dbReference type="InterPro" id="IPR035940">
    <property type="entry name" value="CAP_sf"/>
</dbReference>
<name>A0A6L6WU79_9ACTN</name>
<dbReference type="Pfam" id="PF04542">
    <property type="entry name" value="Sigma70_r2"/>
    <property type="match status" value="1"/>
</dbReference>
<dbReference type="Pfam" id="PF00188">
    <property type="entry name" value="CAP"/>
    <property type="match status" value="1"/>
</dbReference>
<evidence type="ECO:0000256" key="1">
    <source>
        <dbReference type="SAM" id="MobiDB-lite"/>
    </source>
</evidence>
<dbReference type="GO" id="GO:0003700">
    <property type="term" value="F:DNA-binding transcription factor activity"/>
    <property type="evidence" value="ECO:0007669"/>
    <property type="project" value="InterPro"/>
</dbReference>
<evidence type="ECO:0000313" key="3">
    <source>
        <dbReference type="EMBL" id="MVO85623.1"/>
    </source>
</evidence>
<dbReference type="PANTHER" id="PTHR31157">
    <property type="entry name" value="SCP DOMAIN-CONTAINING PROTEIN"/>
    <property type="match status" value="1"/>
</dbReference>
<gene>
    <name evidence="3" type="ORF">GPA10_12880</name>
</gene>
<protein>
    <submittedName>
        <fullName evidence="3">Sigma-70 family RNA polymerase sigma factor</fullName>
    </submittedName>
</protein>
<comment type="caution">
    <text evidence="3">The sequence shown here is derived from an EMBL/GenBank/DDBJ whole genome shotgun (WGS) entry which is preliminary data.</text>
</comment>
<dbReference type="SUPFAM" id="SSF55797">
    <property type="entry name" value="PR-1-like"/>
    <property type="match status" value="1"/>
</dbReference>
<dbReference type="Gene3D" id="1.10.1740.10">
    <property type="match status" value="1"/>
</dbReference>
<feature type="compositionally biased region" description="Basic and acidic residues" evidence="1">
    <location>
        <begin position="470"/>
        <end position="479"/>
    </location>
</feature>
<sequence length="676" mass="72531">MPVAGAASTIPYAVPRAHPAAPSPTVVPAPAAACKRDPALIALFELSVIPPQRAGSPKQQGSHGHQDRRSVVEHDRRTRGQIDDVELTALVTAARAGNAQARHDLAASFLPLVYNVVGRALGGHADVDDTVQDVMVRMLRGLPGLRDPASFRSWLVAIAMNETRRHQRPTPVDSGLQDACDVPDPAGDFTDVTILRLGLSGERKQVAQATRWMDDDYRELLALWWLEAAGELSRTEIAEALGLTTEHTAVRVQRMKAQLVSARTVVRALAAAPRCPGLTDLTASWDGVPSALWRKRLARHTRACAACTGHGARLTPAEGLLAGLALVPPLTAGISPLTDPAATAPTAHAHPVPHPDHQQYSHPADDTEAIPHTMNSQDPMDPQSPSHHWTPDDVTAITPPSSGTRGSRAELRQGRRTSRRRKQAVAAGAGIAAIATLTAVMQLGTDDSDAPDKSTAAAMRTDEPTPGDTEPSRTPEGERSPSASPSKSKEKPKDKEKEKTKPTTAAEKKAAEPERKPRSTTKTGSKKPKPPPAPPRTQRPSATATPRTPTGSTEQQVLRIVNDERQKAGCRPLTYNSKLATAAKRHSTDMKARNYFDHTSPDGTDPGKRITAAGYRWSTYGENIARGQQSASSVMTSWMNSEGHRANILNCSFKELGVGIERGSGGPWWTQNFGAR</sequence>
<dbReference type="Proteomes" id="UP000483802">
    <property type="component" value="Unassembled WGS sequence"/>
</dbReference>
<feature type="region of interest" description="Disordered" evidence="1">
    <location>
        <begin position="337"/>
        <end position="426"/>
    </location>
</feature>
<dbReference type="Gene3D" id="3.40.33.10">
    <property type="entry name" value="CAP"/>
    <property type="match status" value="1"/>
</dbReference>
<feature type="compositionally biased region" description="Low complexity" evidence="1">
    <location>
        <begin position="337"/>
        <end position="350"/>
    </location>
</feature>
<feature type="compositionally biased region" description="Basic and acidic residues" evidence="1">
    <location>
        <begin position="64"/>
        <end position="77"/>
    </location>
</feature>
<accession>A0A6L6WU79</accession>
<keyword evidence="4" id="KW-1185">Reference proteome</keyword>
<dbReference type="PANTHER" id="PTHR31157:SF1">
    <property type="entry name" value="SCP DOMAIN-CONTAINING PROTEIN"/>
    <property type="match status" value="1"/>
</dbReference>
<feature type="compositionally biased region" description="Low complexity" evidence="1">
    <location>
        <begin position="538"/>
        <end position="553"/>
    </location>
</feature>
<feature type="domain" description="SCP" evidence="2">
    <location>
        <begin position="552"/>
        <end position="675"/>
    </location>
</feature>
<dbReference type="InterPro" id="IPR013325">
    <property type="entry name" value="RNA_pol_sigma_r2"/>
</dbReference>
<feature type="compositionally biased region" description="Basic and acidic residues" evidence="1">
    <location>
        <begin position="487"/>
        <end position="517"/>
    </location>
</feature>
<dbReference type="GO" id="GO:0006352">
    <property type="term" value="P:DNA-templated transcription initiation"/>
    <property type="evidence" value="ECO:0007669"/>
    <property type="project" value="InterPro"/>
</dbReference>
<evidence type="ECO:0000313" key="4">
    <source>
        <dbReference type="Proteomes" id="UP000483802"/>
    </source>
</evidence>
<dbReference type="SMART" id="SM00198">
    <property type="entry name" value="SCP"/>
    <property type="match status" value="1"/>
</dbReference>
<dbReference type="InterPro" id="IPR007627">
    <property type="entry name" value="RNA_pol_sigma70_r2"/>
</dbReference>
<feature type="region of interest" description="Disordered" evidence="1">
    <location>
        <begin position="445"/>
        <end position="565"/>
    </location>
</feature>
<dbReference type="AlphaFoldDB" id="A0A6L6WU79"/>
<reference evidence="3 4" key="1">
    <citation type="submission" date="2019-11" db="EMBL/GenBank/DDBJ databases">
        <title>Streptomyces typhae sp. nov., a novel endophytic actinomycete isolated from the root of cattail pollen (Typha angustifolia L.).</title>
        <authorList>
            <person name="Peng C."/>
        </authorList>
    </citation>
    <scope>NUCLEOTIDE SEQUENCE [LARGE SCALE GENOMIC DNA]</scope>
    <source>
        <strain evidence="4">p1417</strain>
    </source>
</reference>
<proteinExistence type="predicted"/>